<dbReference type="Gene3D" id="1.20.120.1630">
    <property type="match status" value="1"/>
</dbReference>
<comment type="subcellular location">
    <subcellularLocation>
        <location evidence="1">Membrane</location>
        <topology evidence="1">Multi-pass membrane protein</topology>
    </subcellularLocation>
</comment>
<evidence type="ECO:0000256" key="3">
    <source>
        <dbReference type="ARBA" id="ARBA00022989"/>
    </source>
</evidence>
<evidence type="ECO:0000313" key="7">
    <source>
        <dbReference type="Proteomes" id="UP001049176"/>
    </source>
</evidence>
<reference evidence="6" key="1">
    <citation type="journal article" date="2021" name="Genome Biol. Evol.">
        <title>The assembled and annotated genome of the fairy-ring fungus Marasmius oreades.</title>
        <authorList>
            <person name="Hiltunen M."/>
            <person name="Ament-Velasquez S.L."/>
            <person name="Johannesson H."/>
        </authorList>
    </citation>
    <scope>NUCLEOTIDE SEQUENCE</scope>
    <source>
        <strain evidence="6">03SP1</strain>
    </source>
</reference>
<dbReference type="InterPro" id="IPR001171">
    <property type="entry name" value="ERG24_DHCR-like"/>
</dbReference>
<keyword evidence="3 5" id="KW-1133">Transmembrane helix</keyword>
<dbReference type="RefSeq" id="XP_043006587.1">
    <property type="nucleotide sequence ID" value="XM_043156780.1"/>
</dbReference>
<dbReference type="GO" id="GO:0016020">
    <property type="term" value="C:membrane"/>
    <property type="evidence" value="ECO:0007669"/>
    <property type="project" value="UniProtKB-SubCell"/>
</dbReference>
<evidence type="ECO:0000256" key="2">
    <source>
        <dbReference type="ARBA" id="ARBA00022692"/>
    </source>
</evidence>
<feature type="transmembrane region" description="Helical" evidence="5">
    <location>
        <begin position="146"/>
        <end position="166"/>
    </location>
</feature>
<dbReference type="OrthoDB" id="422086at2759"/>
<protein>
    <recommendedName>
        <fullName evidence="8">Protein-S-isoprenylcysteine O-methyltransferase</fullName>
    </recommendedName>
</protein>
<dbReference type="GeneID" id="66080803"/>
<evidence type="ECO:0000256" key="5">
    <source>
        <dbReference type="SAM" id="Phobius"/>
    </source>
</evidence>
<sequence>MRVATYVNPILRMGYSIATSIECLFIVTTYLNHLRPVYKIPLVEYIPLPTGISQTPGYTATLGLLIGIVGGLFRILCYNALGKSFTFNTTLKGPKLVTSGPYSLVRHPSYLAVWLISTGLTVYHLSPGSWVRESDILKHDAWKLVVGLWAFMAVFVTNVCLTMRTVDEDQLMKRTFGEEWETWRKVVRYRVLPGLF</sequence>
<dbReference type="GO" id="GO:0016740">
    <property type="term" value="F:transferase activity"/>
    <property type="evidence" value="ECO:0007669"/>
    <property type="project" value="UniProtKB-ARBA"/>
</dbReference>
<proteinExistence type="predicted"/>
<accession>A0A9P7RUW8</accession>
<name>A0A9P7RUW8_9AGAR</name>
<dbReference type="AlphaFoldDB" id="A0A9P7RUW8"/>
<dbReference type="KEGG" id="more:E1B28_011728"/>
<keyword evidence="2 5" id="KW-0812">Transmembrane</keyword>
<evidence type="ECO:0000256" key="1">
    <source>
        <dbReference type="ARBA" id="ARBA00004141"/>
    </source>
</evidence>
<gene>
    <name evidence="6" type="ORF">E1B28_011728</name>
</gene>
<keyword evidence="7" id="KW-1185">Reference proteome</keyword>
<dbReference type="PANTHER" id="PTHR12714">
    <property type="entry name" value="PROTEIN-S ISOPRENYLCYSTEINE O-METHYLTRANSFERASE"/>
    <property type="match status" value="1"/>
</dbReference>
<feature type="transmembrane region" description="Helical" evidence="5">
    <location>
        <begin position="57"/>
        <end position="77"/>
    </location>
</feature>
<dbReference type="EMBL" id="CM032187">
    <property type="protein sequence ID" value="KAG7090117.1"/>
    <property type="molecule type" value="Genomic_DNA"/>
</dbReference>
<dbReference type="PANTHER" id="PTHR12714:SF9">
    <property type="entry name" value="PROTEIN-S-ISOPRENYLCYSTEINE O-METHYLTRANSFERASE"/>
    <property type="match status" value="1"/>
</dbReference>
<dbReference type="GO" id="GO:0016126">
    <property type="term" value="P:sterol biosynthetic process"/>
    <property type="evidence" value="ECO:0007669"/>
    <property type="project" value="InterPro"/>
</dbReference>
<evidence type="ECO:0008006" key="8">
    <source>
        <dbReference type="Google" id="ProtNLM"/>
    </source>
</evidence>
<evidence type="ECO:0000256" key="4">
    <source>
        <dbReference type="ARBA" id="ARBA00023136"/>
    </source>
</evidence>
<comment type="caution">
    <text evidence="6">The sequence shown here is derived from an EMBL/GenBank/DDBJ whole genome shotgun (WGS) entry which is preliminary data.</text>
</comment>
<organism evidence="6 7">
    <name type="scientific">Marasmius oreades</name>
    <name type="common">fairy-ring Marasmius</name>
    <dbReference type="NCBI Taxonomy" id="181124"/>
    <lineage>
        <taxon>Eukaryota</taxon>
        <taxon>Fungi</taxon>
        <taxon>Dikarya</taxon>
        <taxon>Basidiomycota</taxon>
        <taxon>Agaricomycotina</taxon>
        <taxon>Agaricomycetes</taxon>
        <taxon>Agaricomycetidae</taxon>
        <taxon>Agaricales</taxon>
        <taxon>Marasmiineae</taxon>
        <taxon>Marasmiaceae</taxon>
        <taxon>Marasmius</taxon>
    </lineage>
</organism>
<feature type="transmembrane region" description="Helical" evidence="5">
    <location>
        <begin position="12"/>
        <end position="31"/>
    </location>
</feature>
<dbReference type="Proteomes" id="UP001049176">
    <property type="component" value="Chromosome 7"/>
</dbReference>
<keyword evidence="4 5" id="KW-0472">Membrane</keyword>
<dbReference type="Pfam" id="PF01222">
    <property type="entry name" value="ERG4_ERG24"/>
    <property type="match status" value="1"/>
</dbReference>
<evidence type="ECO:0000313" key="6">
    <source>
        <dbReference type="EMBL" id="KAG7090117.1"/>
    </source>
</evidence>
<dbReference type="GO" id="GO:0016628">
    <property type="term" value="F:oxidoreductase activity, acting on the CH-CH group of donors, NAD or NADP as acceptor"/>
    <property type="evidence" value="ECO:0007669"/>
    <property type="project" value="InterPro"/>
</dbReference>